<protein>
    <submittedName>
        <fullName evidence="1">Uncharacterized protein</fullName>
    </submittedName>
</protein>
<accession>A0A1I6V6Z1</accession>
<dbReference type="AlphaFoldDB" id="A0A1I6V6Z1"/>
<evidence type="ECO:0000313" key="1">
    <source>
        <dbReference type="EMBL" id="SFT09375.1"/>
    </source>
</evidence>
<reference evidence="1 3" key="1">
    <citation type="submission" date="2016-10" db="EMBL/GenBank/DDBJ databases">
        <authorList>
            <person name="de Groot N.N."/>
        </authorList>
    </citation>
    <scope>NUCLEOTIDE SEQUENCE [LARGE SCALE GENOMIC DNA]</scope>
    <source>
        <strain evidence="1 3">DSM 17074</strain>
    </source>
</reference>
<evidence type="ECO:0000313" key="2">
    <source>
        <dbReference type="EMBL" id="SFT10777.1"/>
    </source>
</evidence>
<name>A0A1I6V6Z1_9BACI</name>
<evidence type="ECO:0000313" key="3">
    <source>
        <dbReference type="Proteomes" id="UP000199139"/>
    </source>
</evidence>
<dbReference type="EMBL" id="FPAI01000062">
    <property type="protein sequence ID" value="SFT10777.1"/>
    <property type="molecule type" value="Genomic_DNA"/>
</dbReference>
<gene>
    <name evidence="1" type="ORF">SAMN05421668_1471</name>
    <name evidence="2" type="ORF">SAMN05421668_1621</name>
</gene>
<sequence length="39" mass="4471">IHLETNSKETYLKITRLLKASLWDSPDMWISAIQGKSVP</sequence>
<organism evidence="1 3">
    <name type="scientific">Halolactibacillus miurensis</name>
    <dbReference type="NCBI Taxonomy" id="306541"/>
    <lineage>
        <taxon>Bacteria</taxon>
        <taxon>Bacillati</taxon>
        <taxon>Bacillota</taxon>
        <taxon>Bacilli</taxon>
        <taxon>Bacillales</taxon>
        <taxon>Bacillaceae</taxon>
        <taxon>Halolactibacillus</taxon>
    </lineage>
</organism>
<feature type="non-terminal residue" evidence="1">
    <location>
        <position position="1"/>
    </location>
</feature>
<dbReference type="EMBL" id="FPAI01000047">
    <property type="protein sequence ID" value="SFT09375.1"/>
    <property type="molecule type" value="Genomic_DNA"/>
</dbReference>
<dbReference type="Proteomes" id="UP000199139">
    <property type="component" value="Unassembled WGS sequence"/>
</dbReference>
<proteinExistence type="predicted"/>